<protein>
    <submittedName>
        <fullName evidence="1">Uncharacterized protein</fullName>
    </submittedName>
</protein>
<keyword evidence="2" id="KW-1185">Reference proteome</keyword>
<feature type="non-terminal residue" evidence="1">
    <location>
        <position position="1"/>
    </location>
</feature>
<dbReference type="AlphaFoldDB" id="A0A6V7H2L8"/>
<comment type="caution">
    <text evidence="1">The sequence shown here is derived from an EMBL/GenBank/DDBJ whole genome shotgun (WGS) entry which is preliminary data.</text>
</comment>
<accession>A0A6V7H2L8</accession>
<evidence type="ECO:0000313" key="2">
    <source>
        <dbReference type="Proteomes" id="UP000752696"/>
    </source>
</evidence>
<feature type="non-terminal residue" evidence="1">
    <location>
        <position position="61"/>
    </location>
</feature>
<name>A0A6V7H2L8_9HYME</name>
<proteinExistence type="predicted"/>
<reference evidence="1" key="1">
    <citation type="submission" date="2020-07" db="EMBL/GenBank/DDBJ databases">
        <authorList>
            <person name="Nazaruddin N."/>
        </authorList>
    </citation>
    <scope>NUCLEOTIDE SEQUENCE</scope>
</reference>
<evidence type="ECO:0000313" key="1">
    <source>
        <dbReference type="EMBL" id="CAD1473717.1"/>
    </source>
</evidence>
<dbReference type="Proteomes" id="UP000752696">
    <property type="component" value="Unassembled WGS sequence"/>
</dbReference>
<organism evidence="1 2">
    <name type="scientific">Heterotrigona itama</name>
    <dbReference type="NCBI Taxonomy" id="395501"/>
    <lineage>
        <taxon>Eukaryota</taxon>
        <taxon>Metazoa</taxon>
        <taxon>Ecdysozoa</taxon>
        <taxon>Arthropoda</taxon>
        <taxon>Hexapoda</taxon>
        <taxon>Insecta</taxon>
        <taxon>Pterygota</taxon>
        <taxon>Neoptera</taxon>
        <taxon>Endopterygota</taxon>
        <taxon>Hymenoptera</taxon>
        <taxon>Apocrita</taxon>
        <taxon>Aculeata</taxon>
        <taxon>Apoidea</taxon>
        <taxon>Anthophila</taxon>
        <taxon>Apidae</taxon>
        <taxon>Heterotrigona</taxon>
    </lineage>
</organism>
<gene>
    <name evidence="1" type="ORF">MHI_LOCUS409294</name>
</gene>
<dbReference type="EMBL" id="CAJDYZ010006824">
    <property type="protein sequence ID" value="CAD1473717.1"/>
    <property type="molecule type" value="Genomic_DNA"/>
</dbReference>
<sequence>VRSSNNVKHQQFFISTNYCDAKLTSRRTIFFLKAETFCKTVHILLSCMQELDEILCMSRFH</sequence>